<dbReference type="STRING" id="1312852.EG19_05160"/>
<dbReference type="GO" id="GO:0004190">
    <property type="term" value="F:aspartic-type endopeptidase activity"/>
    <property type="evidence" value="ECO:0007669"/>
    <property type="project" value="UniProtKB-KW"/>
</dbReference>
<dbReference type="Proteomes" id="UP000027284">
    <property type="component" value="Unassembled WGS sequence"/>
</dbReference>
<keyword evidence="6" id="KW-1185">Reference proteome</keyword>
<accession>A0A062XM02</accession>
<dbReference type="CDD" id="cd00518">
    <property type="entry name" value="H2MP"/>
    <property type="match status" value="1"/>
</dbReference>
<dbReference type="OrthoDB" id="9794619at2"/>
<evidence type="ECO:0000313" key="6">
    <source>
        <dbReference type="Proteomes" id="UP000027284"/>
    </source>
</evidence>
<keyword evidence="4" id="KW-0378">Hydrolase</keyword>
<comment type="caution">
    <text evidence="5">The sequence shown here is derived from an EMBL/GenBank/DDBJ whole genome shotgun (WGS) entry which is preliminary data.</text>
</comment>
<dbReference type="AlphaFoldDB" id="A0A062XM02"/>
<protein>
    <recommendedName>
        <fullName evidence="7">Hydrogenase maturation protease</fullName>
    </recommendedName>
</protein>
<evidence type="ECO:0000256" key="4">
    <source>
        <dbReference type="ARBA" id="ARBA00022801"/>
    </source>
</evidence>
<dbReference type="InterPro" id="IPR000671">
    <property type="entry name" value="Peptidase_A31"/>
</dbReference>
<sequence length="180" mass="18408">MAEKPVLVLALGNDLIADDGLGPAAAALLAPHLSPQVELKTSAAAGMELLEELVGFEAAIIIDAVKTGAAPAGTIFRYRLEDLSPVAAPSAHWAGLPEAQAVAQHLGLPFPREVVIFAVEAQDLATIGHPLSPPVQQSLPVLVSQILEELAALTARSAVGTKAFSSGVTSMGRSPELAGN</sequence>
<gene>
    <name evidence="5" type="ORF">EG19_05160</name>
</gene>
<evidence type="ECO:0008006" key="7">
    <source>
        <dbReference type="Google" id="ProtNLM"/>
    </source>
</evidence>
<dbReference type="PRINTS" id="PR00446">
    <property type="entry name" value="HYDRGNUPTAKE"/>
</dbReference>
<dbReference type="GO" id="GO:0016485">
    <property type="term" value="P:protein processing"/>
    <property type="evidence" value="ECO:0007669"/>
    <property type="project" value="TreeGrafter"/>
</dbReference>
<dbReference type="PANTHER" id="PTHR30302">
    <property type="entry name" value="HYDROGENASE 1 MATURATION PROTEASE"/>
    <property type="match status" value="1"/>
</dbReference>
<dbReference type="Pfam" id="PF01750">
    <property type="entry name" value="HycI"/>
    <property type="match status" value="1"/>
</dbReference>
<dbReference type="RefSeq" id="WP_053335102.1">
    <property type="nucleotide sequence ID" value="NZ_JMFG01000020.1"/>
</dbReference>
<dbReference type="EMBL" id="JMFG01000020">
    <property type="protein sequence ID" value="KDA53592.1"/>
    <property type="molecule type" value="Genomic_DNA"/>
</dbReference>
<evidence type="ECO:0000256" key="1">
    <source>
        <dbReference type="ARBA" id="ARBA00006814"/>
    </source>
</evidence>
<dbReference type="SUPFAM" id="SSF53163">
    <property type="entry name" value="HybD-like"/>
    <property type="match status" value="1"/>
</dbReference>
<dbReference type="NCBIfam" id="TIGR00072">
    <property type="entry name" value="hydrog_prot"/>
    <property type="match status" value="1"/>
</dbReference>
<reference evidence="5 6" key="1">
    <citation type="submission" date="2014-04" db="EMBL/GenBank/DDBJ databases">
        <title>The Genome Sequence of Thermoanaerobaculum aquaticum MP-01, The First Cultivated Group 23 Acidobacterium.</title>
        <authorList>
            <person name="Stamps B.W."/>
            <person name="Losey N.A."/>
            <person name="Lawson P.A."/>
            <person name="Stevenson B.S."/>
        </authorList>
    </citation>
    <scope>NUCLEOTIDE SEQUENCE [LARGE SCALE GENOMIC DNA]</scope>
    <source>
        <strain evidence="5 6">MP-01</strain>
    </source>
</reference>
<name>A0A062XM02_9BACT</name>
<keyword evidence="3" id="KW-0064">Aspartyl protease</keyword>
<dbReference type="Gene3D" id="3.40.50.1450">
    <property type="entry name" value="HybD-like"/>
    <property type="match status" value="1"/>
</dbReference>
<dbReference type="InterPro" id="IPR023430">
    <property type="entry name" value="Pept_HybD-like_dom_sf"/>
</dbReference>
<comment type="similarity">
    <text evidence="1">Belongs to the peptidase A31 family.</text>
</comment>
<dbReference type="GO" id="GO:0008047">
    <property type="term" value="F:enzyme activator activity"/>
    <property type="evidence" value="ECO:0007669"/>
    <property type="project" value="InterPro"/>
</dbReference>
<evidence type="ECO:0000313" key="5">
    <source>
        <dbReference type="EMBL" id="KDA53592.1"/>
    </source>
</evidence>
<proteinExistence type="inferred from homology"/>
<keyword evidence="2" id="KW-0645">Protease</keyword>
<organism evidence="5 6">
    <name type="scientific">Thermoanaerobaculum aquaticum</name>
    <dbReference type="NCBI Taxonomy" id="1312852"/>
    <lineage>
        <taxon>Bacteria</taxon>
        <taxon>Pseudomonadati</taxon>
        <taxon>Acidobacteriota</taxon>
        <taxon>Thermoanaerobaculia</taxon>
        <taxon>Thermoanaerobaculales</taxon>
        <taxon>Thermoanaerobaculaceae</taxon>
        <taxon>Thermoanaerobaculum</taxon>
    </lineage>
</organism>
<evidence type="ECO:0000256" key="3">
    <source>
        <dbReference type="ARBA" id="ARBA00022750"/>
    </source>
</evidence>
<evidence type="ECO:0000256" key="2">
    <source>
        <dbReference type="ARBA" id="ARBA00022670"/>
    </source>
</evidence>
<dbReference type="PANTHER" id="PTHR30302:SF1">
    <property type="entry name" value="HYDROGENASE 2 MATURATION PROTEASE"/>
    <property type="match status" value="1"/>
</dbReference>